<dbReference type="PROSITE" id="PS50082">
    <property type="entry name" value="WD_REPEATS_2"/>
    <property type="match status" value="1"/>
</dbReference>
<sequence>VIGLGNSTQNCTNLLWTQDGNYILYPSNAIVVQMHVETQQQLFFIGHSDKVSAIAFNGNSSLLATIQAGPDGILRLWKFETRRCICVVRVPGACNLHALDFGIRNLSDSSSSLIVVGHGEQPQQSRTIVCVYNTLNAH</sequence>
<evidence type="ECO:0000256" key="1">
    <source>
        <dbReference type="ARBA" id="ARBA00022574"/>
    </source>
</evidence>
<dbReference type="Pfam" id="PF00400">
    <property type="entry name" value="WD40"/>
    <property type="match status" value="1"/>
</dbReference>
<dbReference type="EMBL" id="CAJOAY010033326">
    <property type="protein sequence ID" value="CAF4437977.1"/>
    <property type="molecule type" value="Genomic_DNA"/>
</dbReference>
<dbReference type="PANTHER" id="PTHR13720">
    <property type="entry name" value="WD-40 REPEAT PROTEIN"/>
    <property type="match status" value="1"/>
</dbReference>
<dbReference type="InterPro" id="IPR036322">
    <property type="entry name" value="WD40_repeat_dom_sf"/>
</dbReference>
<evidence type="ECO:0000256" key="3">
    <source>
        <dbReference type="PROSITE-ProRule" id="PRU00221"/>
    </source>
</evidence>
<gene>
    <name evidence="4" type="ORF">OKA104_LOCUS53458</name>
</gene>
<evidence type="ECO:0000313" key="5">
    <source>
        <dbReference type="Proteomes" id="UP000663881"/>
    </source>
</evidence>
<dbReference type="InterPro" id="IPR001680">
    <property type="entry name" value="WD40_rpt"/>
</dbReference>
<dbReference type="InterPro" id="IPR015943">
    <property type="entry name" value="WD40/YVTN_repeat-like_dom_sf"/>
</dbReference>
<accession>A0A820RHP9</accession>
<keyword evidence="1 3" id="KW-0853">WD repeat</keyword>
<organism evidence="4 5">
    <name type="scientific">Adineta steineri</name>
    <dbReference type="NCBI Taxonomy" id="433720"/>
    <lineage>
        <taxon>Eukaryota</taxon>
        <taxon>Metazoa</taxon>
        <taxon>Spiralia</taxon>
        <taxon>Gnathifera</taxon>
        <taxon>Rotifera</taxon>
        <taxon>Eurotatoria</taxon>
        <taxon>Bdelloidea</taxon>
        <taxon>Adinetida</taxon>
        <taxon>Adinetidae</taxon>
        <taxon>Adineta</taxon>
    </lineage>
</organism>
<keyword evidence="2" id="KW-0677">Repeat</keyword>
<feature type="repeat" description="WD" evidence="3">
    <location>
        <begin position="44"/>
        <end position="87"/>
    </location>
</feature>
<evidence type="ECO:0000313" key="4">
    <source>
        <dbReference type="EMBL" id="CAF4437977.1"/>
    </source>
</evidence>
<dbReference type="SUPFAM" id="SSF50978">
    <property type="entry name" value="WD40 repeat-like"/>
    <property type="match status" value="1"/>
</dbReference>
<dbReference type="Proteomes" id="UP000663881">
    <property type="component" value="Unassembled WGS sequence"/>
</dbReference>
<name>A0A820RHP9_9BILA</name>
<dbReference type="InterPro" id="IPR050630">
    <property type="entry name" value="WD_repeat_EMAP"/>
</dbReference>
<protein>
    <submittedName>
        <fullName evidence="4">Uncharacterized protein</fullName>
    </submittedName>
</protein>
<comment type="caution">
    <text evidence="4">The sequence shown here is derived from an EMBL/GenBank/DDBJ whole genome shotgun (WGS) entry which is preliminary data.</text>
</comment>
<dbReference type="AlphaFoldDB" id="A0A820RHP9"/>
<evidence type="ECO:0000256" key="2">
    <source>
        <dbReference type="ARBA" id="ARBA00022737"/>
    </source>
</evidence>
<dbReference type="PANTHER" id="PTHR13720:SF24">
    <property type="entry name" value="WD REPEAT-CONTAINING PROTEIN 90"/>
    <property type="match status" value="1"/>
</dbReference>
<reference evidence="4" key="1">
    <citation type="submission" date="2021-02" db="EMBL/GenBank/DDBJ databases">
        <authorList>
            <person name="Nowell W R."/>
        </authorList>
    </citation>
    <scope>NUCLEOTIDE SEQUENCE</scope>
</reference>
<proteinExistence type="predicted"/>
<dbReference type="Gene3D" id="2.130.10.10">
    <property type="entry name" value="YVTN repeat-like/Quinoprotein amine dehydrogenase"/>
    <property type="match status" value="1"/>
</dbReference>
<feature type="non-terminal residue" evidence="4">
    <location>
        <position position="138"/>
    </location>
</feature>
<feature type="non-terminal residue" evidence="4">
    <location>
        <position position="1"/>
    </location>
</feature>